<dbReference type="Gene3D" id="2.60.120.1030">
    <property type="entry name" value="Clp1, DNA binding domain"/>
    <property type="match status" value="1"/>
</dbReference>
<dbReference type="VEuPathDB" id="PiroplasmaDB:BOVATA_020160"/>
<dbReference type="Pfam" id="PF16575">
    <property type="entry name" value="CLP1_P"/>
    <property type="match status" value="1"/>
</dbReference>
<evidence type="ECO:0000259" key="4">
    <source>
        <dbReference type="Pfam" id="PF16575"/>
    </source>
</evidence>
<dbReference type="GO" id="GO:0006388">
    <property type="term" value="P:tRNA splicing, via endonucleolytic cleavage and ligation"/>
    <property type="evidence" value="ECO:0007669"/>
    <property type="project" value="TreeGrafter"/>
</dbReference>
<dbReference type="GeneID" id="39874293"/>
<feature type="domain" description="Clp1 P-loop" evidence="4">
    <location>
        <begin position="133"/>
        <end position="295"/>
    </location>
</feature>
<dbReference type="InterPro" id="IPR045116">
    <property type="entry name" value="Clp1/Grc3"/>
</dbReference>
<dbReference type="Proteomes" id="UP000236319">
    <property type="component" value="Unassembled WGS sequence"/>
</dbReference>
<dbReference type="RefSeq" id="XP_028866766.1">
    <property type="nucleotide sequence ID" value="XM_029010933.1"/>
</dbReference>
<dbReference type="GO" id="GO:0051731">
    <property type="term" value="F:polynucleotide 5'-hydroxyl-kinase activity"/>
    <property type="evidence" value="ECO:0007669"/>
    <property type="project" value="InterPro"/>
</dbReference>
<evidence type="ECO:0000256" key="2">
    <source>
        <dbReference type="ARBA" id="ARBA00022840"/>
    </source>
</evidence>
<feature type="domain" description="Clp1 N-terminal" evidence="3">
    <location>
        <begin position="51"/>
        <end position="118"/>
    </location>
</feature>
<proteinExistence type="predicted"/>
<gene>
    <name evidence="5" type="ORF">BOVATA_020160</name>
</gene>
<comment type="caution">
    <text evidence="5">The sequence shown here is derived from an EMBL/GenBank/DDBJ whole genome shotgun (WGS) entry which is preliminary data.</text>
</comment>
<dbReference type="GO" id="GO:0005524">
    <property type="term" value="F:ATP binding"/>
    <property type="evidence" value="ECO:0007669"/>
    <property type="project" value="UniProtKB-KW"/>
</dbReference>
<reference evidence="5 6" key="1">
    <citation type="journal article" date="2017" name="BMC Genomics">
        <title>Whole-genome assembly of Babesia ovata and comparative genomics between closely related pathogens.</title>
        <authorList>
            <person name="Yamagishi J."/>
            <person name="Asada M."/>
            <person name="Hakimi H."/>
            <person name="Tanaka T.Q."/>
            <person name="Sugimoto C."/>
            <person name="Kawazu S."/>
        </authorList>
    </citation>
    <scope>NUCLEOTIDE SEQUENCE [LARGE SCALE GENOMIC DNA]</scope>
    <source>
        <strain evidence="5 6">Miyake</strain>
    </source>
</reference>
<evidence type="ECO:0000313" key="5">
    <source>
        <dbReference type="EMBL" id="GBE60523.1"/>
    </source>
</evidence>
<keyword evidence="6" id="KW-1185">Reference proteome</keyword>
<accession>A0A2H6KBZ9</accession>
<organism evidence="5 6">
    <name type="scientific">Babesia ovata</name>
    <dbReference type="NCBI Taxonomy" id="189622"/>
    <lineage>
        <taxon>Eukaryota</taxon>
        <taxon>Sar</taxon>
        <taxon>Alveolata</taxon>
        <taxon>Apicomplexa</taxon>
        <taxon>Aconoidasida</taxon>
        <taxon>Piroplasmida</taxon>
        <taxon>Babesiidae</taxon>
        <taxon>Babesia</taxon>
    </lineage>
</organism>
<dbReference type="InterPro" id="IPR027417">
    <property type="entry name" value="P-loop_NTPase"/>
</dbReference>
<protein>
    <submittedName>
        <fullName evidence="5">Polynucleotide 5-hydroxyl-kinase</fullName>
    </submittedName>
</protein>
<keyword evidence="5" id="KW-0418">Kinase</keyword>
<keyword evidence="5" id="KW-0808">Transferase</keyword>
<dbReference type="OrthoDB" id="258143at2759"/>
<dbReference type="Gene3D" id="3.40.50.300">
    <property type="entry name" value="P-loop containing nucleotide triphosphate hydrolases"/>
    <property type="match status" value="1"/>
</dbReference>
<keyword evidence="1" id="KW-0547">Nucleotide-binding</keyword>
<keyword evidence="2" id="KW-0067">ATP-binding</keyword>
<evidence type="ECO:0000313" key="6">
    <source>
        <dbReference type="Proteomes" id="UP000236319"/>
    </source>
</evidence>
<evidence type="ECO:0000256" key="1">
    <source>
        <dbReference type="ARBA" id="ARBA00022741"/>
    </source>
</evidence>
<dbReference type="InterPro" id="IPR032319">
    <property type="entry name" value="CLP1_P"/>
</dbReference>
<dbReference type="PANTHER" id="PTHR12755:SF6">
    <property type="entry name" value="POLYRIBONUCLEOTIDE 5'-HYDROXYL-KINASE CLP1"/>
    <property type="match status" value="1"/>
</dbReference>
<dbReference type="Pfam" id="PF16573">
    <property type="entry name" value="CLP1_N"/>
    <property type="match status" value="1"/>
</dbReference>
<dbReference type="AlphaFoldDB" id="A0A2H6KBZ9"/>
<sequence>MVSLPIRTYTLAPFSELRIVSHDSRDGIPVLPSVRLLNTPAAAADLLPNMRGAAEIYGRELAPDVDFAIEEGEQLAVFTWVGCSVQVKGMVEQEYEGEDHAMKEYLNVSHVLNAERELASVKRTQGPRVLITGAPSSGKSTVAMLLCNYALRGGWTPVFVEADPRASTDKSQLQFYPGTIGATVVTNAAETDSKNPLVYFYGYSGAQENEKLYIQISKSMGASLDAMMEKASQTQPHSRRSDEVSDMGKYIAASGMIINAPYSANRDMIVKLAEIYSVSLILVIDSPSVRQDLVRTFAAIRDGQRGTTRLTGVRGEVAPGVLANLAFQELPEQQIYAQSDVNMAQPAVDGADDSDDKLTKEVTVLAINKLEGVVPVDLERVKYLNSRCWKRYFDRGNAGEMHVIRFPMENVNLVVLETSVALSKDALPTDDPGYMTRNEVYAAMWNGDPFSLTNVVLGIPATDDATLIPYCNLLGFMLVRKIEEVIQQPEEEMDDEATPRTYFMEVLCPAVYSPSSLPAYLLVAGNQRAMRWQTM</sequence>
<dbReference type="InterPro" id="IPR032324">
    <property type="entry name" value="Clp1_N"/>
</dbReference>
<dbReference type="SUPFAM" id="SSF52540">
    <property type="entry name" value="P-loop containing nucleoside triphosphate hydrolases"/>
    <property type="match status" value="1"/>
</dbReference>
<dbReference type="InterPro" id="IPR038239">
    <property type="entry name" value="Clp1_N_sf"/>
</dbReference>
<evidence type="ECO:0000259" key="3">
    <source>
        <dbReference type="Pfam" id="PF16573"/>
    </source>
</evidence>
<dbReference type="GO" id="GO:0005634">
    <property type="term" value="C:nucleus"/>
    <property type="evidence" value="ECO:0007669"/>
    <property type="project" value="TreeGrafter"/>
</dbReference>
<dbReference type="PANTHER" id="PTHR12755">
    <property type="entry name" value="CLEAVAGE/POLYADENYLATION FACTOR IA SUBUNIT CLP1P"/>
    <property type="match status" value="1"/>
</dbReference>
<dbReference type="EMBL" id="BDSA01000002">
    <property type="protein sequence ID" value="GBE60523.1"/>
    <property type="molecule type" value="Genomic_DNA"/>
</dbReference>
<name>A0A2H6KBZ9_9APIC</name>